<dbReference type="GO" id="GO:0000902">
    <property type="term" value="P:cell morphogenesis"/>
    <property type="evidence" value="ECO:0007669"/>
    <property type="project" value="InterPro"/>
</dbReference>
<dbReference type="InterPro" id="IPR039867">
    <property type="entry name" value="Furry/Tao3/Mor2"/>
</dbReference>
<accession>A0A6J4P3S1</accession>
<reference evidence="1" key="1">
    <citation type="submission" date="2020-02" db="EMBL/GenBank/DDBJ databases">
        <authorList>
            <person name="Meier V. D."/>
        </authorList>
    </citation>
    <scope>NUCLEOTIDE SEQUENCE</scope>
    <source>
        <strain evidence="1">AVDCRST_MAG94</strain>
    </source>
</reference>
<sequence>MGQADEKINQCVGVSVDFEPDIEQTCGPGVDPSFDQLISALGHVARQKPKALIDTLMYWRKAKSEATNVARAELNQVSFKVFRQRRLLTVQAAQDIKFGQWTVDKTQHRAATYTL</sequence>
<dbReference type="EMBL" id="CADCTY010002084">
    <property type="protein sequence ID" value="CAA9403616.1"/>
    <property type="molecule type" value="Genomic_DNA"/>
</dbReference>
<dbReference type="GO" id="GO:0005938">
    <property type="term" value="C:cell cortex"/>
    <property type="evidence" value="ECO:0007669"/>
    <property type="project" value="TreeGrafter"/>
</dbReference>
<dbReference type="PANTHER" id="PTHR12295:SF30">
    <property type="entry name" value="PROTEIN FURRY"/>
    <property type="match status" value="1"/>
</dbReference>
<dbReference type="AlphaFoldDB" id="A0A6J4P3S1"/>
<dbReference type="GO" id="GO:0030427">
    <property type="term" value="C:site of polarized growth"/>
    <property type="evidence" value="ECO:0007669"/>
    <property type="project" value="TreeGrafter"/>
</dbReference>
<name>A0A6J4P3S1_9CYAN</name>
<organism evidence="1">
    <name type="scientific">uncultured Leptolyngbya sp</name>
    <dbReference type="NCBI Taxonomy" id="332963"/>
    <lineage>
        <taxon>Bacteria</taxon>
        <taxon>Bacillati</taxon>
        <taxon>Cyanobacteriota</taxon>
        <taxon>Cyanophyceae</taxon>
        <taxon>Leptolyngbyales</taxon>
        <taxon>Leptolyngbyaceae</taxon>
        <taxon>Leptolyngbya group</taxon>
        <taxon>Leptolyngbya</taxon>
        <taxon>environmental samples</taxon>
    </lineage>
</organism>
<protein>
    <submittedName>
        <fullName evidence="1">Uncharacterized protein</fullName>
    </submittedName>
</protein>
<evidence type="ECO:0000313" key="1">
    <source>
        <dbReference type="EMBL" id="CAA9403616.1"/>
    </source>
</evidence>
<dbReference type="PANTHER" id="PTHR12295">
    <property type="entry name" value="FURRY-RELATED"/>
    <property type="match status" value="1"/>
</dbReference>
<proteinExistence type="predicted"/>
<gene>
    <name evidence="1" type="ORF">AVDCRST_MAG94-6049</name>
</gene>